<evidence type="ECO:0000313" key="1">
    <source>
        <dbReference type="EMBL" id="KAH3691285.1"/>
    </source>
</evidence>
<dbReference type="AlphaFoldDB" id="A0A9D4B6P7"/>
<organism evidence="1 2">
    <name type="scientific">Dreissena polymorpha</name>
    <name type="common">Zebra mussel</name>
    <name type="synonym">Mytilus polymorpha</name>
    <dbReference type="NCBI Taxonomy" id="45954"/>
    <lineage>
        <taxon>Eukaryota</taxon>
        <taxon>Metazoa</taxon>
        <taxon>Spiralia</taxon>
        <taxon>Lophotrochozoa</taxon>
        <taxon>Mollusca</taxon>
        <taxon>Bivalvia</taxon>
        <taxon>Autobranchia</taxon>
        <taxon>Heteroconchia</taxon>
        <taxon>Euheterodonta</taxon>
        <taxon>Imparidentia</taxon>
        <taxon>Neoheterodontei</taxon>
        <taxon>Myida</taxon>
        <taxon>Dreissenoidea</taxon>
        <taxon>Dreissenidae</taxon>
        <taxon>Dreissena</taxon>
    </lineage>
</organism>
<protein>
    <submittedName>
        <fullName evidence="1">Uncharacterized protein</fullName>
    </submittedName>
</protein>
<keyword evidence="2" id="KW-1185">Reference proteome</keyword>
<dbReference type="EMBL" id="JAIWYP010000040">
    <property type="protein sequence ID" value="KAH3691285.1"/>
    <property type="molecule type" value="Genomic_DNA"/>
</dbReference>
<reference evidence="1" key="2">
    <citation type="submission" date="2020-11" db="EMBL/GenBank/DDBJ databases">
        <authorList>
            <person name="McCartney M.A."/>
            <person name="Auch B."/>
            <person name="Kono T."/>
            <person name="Mallez S."/>
            <person name="Becker A."/>
            <person name="Gohl D.M."/>
            <person name="Silverstein K.A.T."/>
            <person name="Koren S."/>
            <person name="Bechman K.B."/>
            <person name="Herman A."/>
            <person name="Abrahante J.E."/>
            <person name="Garbe J."/>
        </authorList>
    </citation>
    <scope>NUCLEOTIDE SEQUENCE</scope>
    <source>
        <strain evidence="1">Duluth1</strain>
        <tissue evidence="1">Whole animal</tissue>
    </source>
</reference>
<evidence type="ECO:0000313" key="2">
    <source>
        <dbReference type="Proteomes" id="UP000828390"/>
    </source>
</evidence>
<gene>
    <name evidence="1" type="ORF">DPMN_192035</name>
</gene>
<reference evidence="1" key="1">
    <citation type="journal article" date="2019" name="bioRxiv">
        <title>The Genome of the Zebra Mussel, Dreissena polymorpha: A Resource for Invasive Species Research.</title>
        <authorList>
            <person name="McCartney M.A."/>
            <person name="Auch B."/>
            <person name="Kono T."/>
            <person name="Mallez S."/>
            <person name="Zhang Y."/>
            <person name="Obille A."/>
            <person name="Becker A."/>
            <person name="Abrahante J.E."/>
            <person name="Garbe J."/>
            <person name="Badalamenti J.P."/>
            <person name="Herman A."/>
            <person name="Mangelson H."/>
            <person name="Liachko I."/>
            <person name="Sullivan S."/>
            <person name="Sone E.D."/>
            <person name="Koren S."/>
            <person name="Silverstein K.A.T."/>
            <person name="Beckman K.B."/>
            <person name="Gohl D.M."/>
        </authorList>
    </citation>
    <scope>NUCLEOTIDE SEQUENCE</scope>
    <source>
        <strain evidence="1">Duluth1</strain>
        <tissue evidence="1">Whole animal</tissue>
    </source>
</reference>
<comment type="caution">
    <text evidence="1">The sequence shown here is derived from an EMBL/GenBank/DDBJ whole genome shotgun (WGS) entry which is preliminary data.</text>
</comment>
<dbReference type="Proteomes" id="UP000828390">
    <property type="component" value="Unassembled WGS sequence"/>
</dbReference>
<proteinExistence type="predicted"/>
<name>A0A9D4B6P7_DREPO</name>
<accession>A0A9D4B6P7</accession>
<sequence length="88" mass="9452">MIYPDICTGRGYDSIPEGLVAFTNGTYEIGTDMVQVNVSCPMVFEARTLNLCALIFAGILFQETSPVLSSKLSSFAPSNNTHCIGKSP</sequence>